<comment type="subcellular location">
    <subcellularLocation>
        <location evidence="1">Chromosome</location>
    </subcellularLocation>
    <subcellularLocation>
        <location evidence="2">Nucleus</location>
        <location evidence="2">Nucleolus</location>
    </subcellularLocation>
</comment>
<feature type="region of interest" description="Disordered" evidence="10">
    <location>
        <begin position="83"/>
        <end position="120"/>
    </location>
</feature>
<dbReference type="CDD" id="cd11660">
    <property type="entry name" value="SANT_TRF"/>
    <property type="match status" value="1"/>
</dbReference>
<dbReference type="InterPro" id="IPR017930">
    <property type="entry name" value="Myb_dom"/>
</dbReference>
<evidence type="ECO:0000256" key="2">
    <source>
        <dbReference type="ARBA" id="ARBA00004604"/>
    </source>
</evidence>
<dbReference type="GO" id="GO:0003691">
    <property type="term" value="F:double-stranded telomeric DNA binding"/>
    <property type="evidence" value="ECO:0007669"/>
    <property type="project" value="InterPro"/>
</dbReference>
<accession>A0A2N9FHI7</accession>
<feature type="domain" description="Myb-like" evidence="11">
    <location>
        <begin position="1"/>
        <end position="31"/>
    </location>
</feature>
<evidence type="ECO:0000256" key="4">
    <source>
        <dbReference type="ARBA" id="ARBA00023015"/>
    </source>
</evidence>
<evidence type="ECO:0000313" key="13">
    <source>
        <dbReference type="EMBL" id="SPC90296.1"/>
    </source>
</evidence>
<keyword evidence="3" id="KW-0158">Chromosome</keyword>
<keyword evidence="4" id="KW-0805">Transcription regulation</keyword>
<keyword evidence="7" id="KW-0804">Transcription</keyword>
<dbReference type="GO" id="GO:0005694">
    <property type="term" value="C:chromosome"/>
    <property type="evidence" value="ECO:0007669"/>
    <property type="project" value="UniProtKB-SubCell"/>
</dbReference>
<dbReference type="Pfam" id="PF00249">
    <property type="entry name" value="Myb_DNA-binding"/>
    <property type="match status" value="1"/>
</dbReference>
<evidence type="ECO:0000256" key="1">
    <source>
        <dbReference type="ARBA" id="ARBA00004286"/>
    </source>
</evidence>
<protein>
    <recommendedName>
        <fullName evidence="9">MYB transcription factor</fullName>
    </recommendedName>
</protein>
<evidence type="ECO:0000256" key="6">
    <source>
        <dbReference type="ARBA" id="ARBA00023125"/>
    </source>
</evidence>
<name>A0A2N9FHI7_FAGSY</name>
<dbReference type="AlphaFoldDB" id="A0A2N9FHI7"/>
<evidence type="ECO:0000256" key="3">
    <source>
        <dbReference type="ARBA" id="ARBA00022454"/>
    </source>
</evidence>
<dbReference type="PANTHER" id="PTHR46267:SF3">
    <property type="entry name" value="TELOMERE REPEAT-BINDING FACTOR 4-RELATED"/>
    <property type="match status" value="1"/>
</dbReference>
<reference evidence="13" key="1">
    <citation type="submission" date="2018-02" db="EMBL/GenBank/DDBJ databases">
        <authorList>
            <person name="Cohen D.B."/>
            <person name="Kent A.D."/>
        </authorList>
    </citation>
    <scope>NUCLEOTIDE SEQUENCE</scope>
</reference>
<evidence type="ECO:0000256" key="7">
    <source>
        <dbReference type="ARBA" id="ARBA00023163"/>
    </source>
</evidence>
<evidence type="ECO:0000256" key="5">
    <source>
        <dbReference type="ARBA" id="ARBA00023054"/>
    </source>
</evidence>
<dbReference type="FunFam" id="1.10.10.60:FF:000168">
    <property type="entry name" value="Telomere repeat-binding factor 1"/>
    <property type="match status" value="1"/>
</dbReference>
<dbReference type="InterPro" id="IPR001005">
    <property type="entry name" value="SANT/Myb"/>
</dbReference>
<organism evidence="13">
    <name type="scientific">Fagus sylvatica</name>
    <name type="common">Beechnut</name>
    <dbReference type="NCBI Taxonomy" id="28930"/>
    <lineage>
        <taxon>Eukaryota</taxon>
        <taxon>Viridiplantae</taxon>
        <taxon>Streptophyta</taxon>
        <taxon>Embryophyta</taxon>
        <taxon>Tracheophyta</taxon>
        <taxon>Spermatophyta</taxon>
        <taxon>Magnoliopsida</taxon>
        <taxon>eudicotyledons</taxon>
        <taxon>Gunneridae</taxon>
        <taxon>Pentapetalae</taxon>
        <taxon>rosids</taxon>
        <taxon>fabids</taxon>
        <taxon>Fagales</taxon>
        <taxon>Fagaceae</taxon>
        <taxon>Fagus</taxon>
    </lineage>
</organism>
<keyword evidence="6" id="KW-0238">DNA-binding</keyword>
<feature type="domain" description="HTH myb-type" evidence="12">
    <location>
        <begin position="1"/>
        <end position="33"/>
    </location>
</feature>
<evidence type="ECO:0000256" key="9">
    <source>
        <dbReference type="ARBA" id="ARBA00032813"/>
    </source>
</evidence>
<dbReference type="EMBL" id="OIVN01001136">
    <property type="protein sequence ID" value="SPC90296.1"/>
    <property type="molecule type" value="Genomic_DNA"/>
</dbReference>
<dbReference type="InterPro" id="IPR009057">
    <property type="entry name" value="Homeodomain-like_sf"/>
</dbReference>
<gene>
    <name evidence="13" type="ORF">FSB_LOCUS18178</name>
</gene>
<proteinExistence type="predicted"/>
<evidence type="ECO:0000256" key="10">
    <source>
        <dbReference type="SAM" id="MobiDB-lite"/>
    </source>
</evidence>
<keyword evidence="8" id="KW-0539">Nucleus</keyword>
<sequence length="120" mass="13024">MGNQKQKWTAEEEEALLGGVAKHGPGKWKNILKDPDFAPFLTHRSYIDLKVFSVFLGWQLRIVENSAPIPNVQNSVPAAPLCRNASPDTVMDDAPNSTQEGKNAPRDGGCGHGFNPVTIA</sequence>
<dbReference type="PANTHER" id="PTHR46267">
    <property type="entry name" value="SINGLE MYB HISTONE 4"/>
    <property type="match status" value="1"/>
</dbReference>
<evidence type="ECO:0000256" key="8">
    <source>
        <dbReference type="ARBA" id="ARBA00023242"/>
    </source>
</evidence>
<dbReference type="Gene3D" id="1.10.10.60">
    <property type="entry name" value="Homeodomain-like"/>
    <property type="match status" value="1"/>
</dbReference>
<evidence type="ECO:0000259" key="11">
    <source>
        <dbReference type="PROSITE" id="PS50090"/>
    </source>
</evidence>
<dbReference type="GO" id="GO:0005730">
    <property type="term" value="C:nucleolus"/>
    <property type="evidence" value="ECO:0007669"/>
    <property type="project" value="UniProtKB-SubCell"/>
</dbReference>
<dbReference type="InterPro" id="IPR044597">
    <property type="entry name" value="SMH1-6"/>
</dbReference>
<dbReference type="SUPFAM" id="SSF46689">
    <property type="entry name" value="Homeodomain-like"/>
    <property type="match status" value="1"/>
</dbReference>
<dbReference type="PROSITE" id="PS51294">
    <property type="entry name" value="HTH_MYB"/>
    <property type="match status" value="1"/>
</dbReference>
<dbReference type="PROSITE" id="PS50090">
    <property type="entry name" value="MYB_LIKE"/>
    <property type="match status" value="1"/>
</dbReference>
<keyword evidence="5" id="KW-0175">Coiled coil</keyword>
<evidence type="ECO:0000259" key="12">
    <source>
        <dbReference type="PROSITE" id="PS51294"/>
    </source>
</evidence>